<feature type="domain" description="Ion transport" evidence="14">
    <location>
        <begin position="51"/>
        <end position="214"/>
    </location>
</feature>
<keyword evidence="7" id="KW-0630">Potassium</keyword>
<evidence type="ECO:0000256" key="4">
    <source>
        <dbReference type="ARBA" id="ARBA00022692"/>
    </source>
</evidence>
<dbReference type="PANTHER" id="PTHR11537:SF254">
    <property type="entry name" value="POTASSIUM VOLTAGE-GATED CHANNEL PROTEIN SHAB"/>
    <property type="match status" value="1"/>
</dbReference>
<evidence type="ECO:0000256" key="6">
    <source>
        <dbReference type="ARBA" id="ARBA00022882"/>
    </source>
</evidence>
<dbReference type="Pfam" id="PF00520">
    <property type="entry name" value="Ion_trans"/>
    <property type="match status" value="1"/>
</dbReference>
<keyword evidence="6" id="KW-0851">Voltage-gated channel</keyword>
<dbReference type="Gene3D" id="1.20.120.350">
    <property type="entry name" value="Voltage-gated potassium channels. Chain C"/>
    <property type="match status" value="1"/>
</dbReference>
<dbReference type="PANTHER" id="PTHR11537">
    <property type="entry name" value="VOLTAGE-GATED POTASSIUM CHANNEL"/>
    <property type="match status" value="1"/>
</dbReference>
<evidence type="ECO:0000256" key="9">
    <source>
        <dbReference type="ARBA" id="ARBA00023065"/>
    </source>
</evidence>
<evidence type="ECO:0000313" key="15">
    <source>
        <dbReference type="EMBL" id="KNC83074.1"/>
    </source>
</evidence>
<dbReference type="GO" id="GO:0001508">
    <property type="term" value="P:action potential"/>
    <property type="evidence" value="ECO:0007669"/>
    <property type="project" value="TreeGrafter"/>
</dbReference>
<organism evidence="15 16">
    <name type="scientific">Sphaeroforma arctica JP610</name>
    <dbReference type="NCBI Taxonomy" id="667725"/>
    <lineage>
        <taxon>Eukaryota</taxon>
        <taxon>Ichthyosporea</taxon>
        <taxon>Ichthyophonida</taxon>
        <taxon>Sphaeroforma</taxon>
    </lineage>
</organism>
<sequence length="403" mass="46121">MRRRVLSNYADVSIWHIKNWYYAFACDAIGSRIGSVVFKFLDDPASGNEAKYYSLFQMLVLLLYITLLCYSSLYHKERGGESFEINTVFILDTVVTVIFTLDYLIRLVCVRDWAHLKSFLTDGMNIVDVLSILPYYIGELFNIVDVLSILPYYIVLVPIHPGNLQPLRALRVIRLVRVFRLYRLYRHRSTLLRVFIRALEKARGEIYFLFALLVIGRSPSRLSNSANTSFAVCAVPTSRSIRSIPNTSSEADGVFIVNRRVRTGSNSQEQLSQRRPSDLDVDSDTSTHHSHSHRTGRYSRSTCINGCATSTEMREILAEMRQLREDLRVMRTIVAQGPVMQPVFDMPRTSTASDGWIASHNVTIHNDTSTPHDTMTDRHHTMKRKPSVQAMCIYICNEIVAHD</sequence>
<evidence type="ECO:0000256" key="5">
    <source>
        <dbReference type="ARBA" id="ARBA00022826"/>
    </source>
</evidence>
<proteinExistence type="predicted"/>
<name>A0A0L0G2L9_9EUKA</name>
<evidence type="ECO:0000256" key="12">
    <source>
        <dbReference type="SAM" id="MobiDB-lite"/>
    </source>
</evidence>
<dbReference type="OrthoDB" id="433309at2759"/>
<keyword evidence="5" id="KW-0631">Potassium channel</keyword>
<dbReference type="AlphaFoldDB" id="A0A0L0G2L9"/>
<evidence type="ECO:0000256" key="3">
    <source>
        <dbReference type="ARBA" id="ARBA00022538"/>
    </source>
</evidence>
<feature type="transmembrane region" description="Helical" evidence="13">
    <location>
        <begin position="85"/>
        <end position="105"/>
    </location>
</feature>
<dbReference type="Proteomes" id="UP000054560">
    <property type="component" value="Unassembled WGS sequence"/>
</dbReference>
<dbReference type="RefSeq" id="XP_014156976.1">
    <property type="nucleotide sequence ID" value="XM_014301501.1"/>
</dbReference>
<keyword evidence="10 13" id="KW-0472">Membrane</keyword>
<keyword evidence="4 13" id="KW-0812">Transmembrane</keyword>
<feature type="compositionally biased region" description="Basic residues" evidence="12">
    <location>
        <begin position="288"/>
        <end position="297"/>
    </location>
</feature>
<reference evidence="15 16" key="1">
    <citation type="submission" date="2011-02" db="EMBL/GenBank/DDBJ databases">
        <title>The Genome Sequence of Sphaeroforma arctica JP610.</title>
        <authorList>
            <consortium name="The Broad Institute Genome Sequencing Platform"/>
            <person name="Russ C."/>
            <person name="Cuomo C."/>
            <person name="Young S.K."/>
            <person name="Zeng Q."/>
            <person name="Gargeya S."/>
            <person name="Alvarado L."/>
            <person name="Berlin A."/>
            <person name="Chapman S.B."/>
            <person name="Chen Z."/>
            <person name="Freedman E."/>
            <person name="Gellesch M."/>
            <person name="Goldberg J."/>
            <person name="Griggs A."/>
            <person name="Gujja S."/>
            <person name="Heilman E."/>
            <person name="Heiman D."/>
            <person name="Howarth C."/>
            <person name="Mehta T."/>
            <person name="Neiman D."/>
            <person name="Pearson M."/>
            <person name="Roberts A."/>
            <person name="Saif S."/>
            <person name="Shea T."/>
            <person name="Shenoy N."/>
            <person name="Sisk P."/>
            <person name="Stolte C."/>
            <person name="Sykes S."/>
            <person name="White J."/>
            <person name="Yandava C."/>
            <person name="Burger G."/>
            <person name="Gray M.W."/>
            <person name="Holland P.W.H."/>
            <person name="King N."/>
            <person name="Lang F.B.F."/>
            <person name="Roger A.J."/>
            <person name="Ruiz-Trillo I."/>
            <person name="Haas B."/>
            <person name="Nusbaum C."/>
            <person name="Birren B."/>
        </authorList>
    </citation>
    <scope>NUCLEOTIDE SEQUENCE [LARGE SCALE GENOMIC DNA]</scope>
    <source>
        <strain evidence="15 16">JP610</strain>
    </source>
</reference>
<keyword evidence="2" id="KW-0813">Transport</keyword>
<feature type="transmembrane region" description="Helical" evidence="13">
    <location>
        <begin position="53"/>
        <end position="73"/>
    </location>
</feature>
<dbReference type="eggNOG" id="KOG1545">
    <property type="taxonomic scope" value="Eukaryota"/>
</dbReference>
<dbReference type="EMBL" id="KQ241866">
    <property type="protein sequence ID" value="KNC83074.1"/>
    <property type="molecule type" value="Genomic_DNA"/>
</dbReference>
<keyword evidence="11" id="KW-0407">Ion channel</keyword>
<keyword evidence="16" id="KW-1185">Reference proteome</keyword>
<dbReference type="GO" id="GO:0008076">
    <property type="term" value="C:voltage-gated potassium channel complex"/>
    <property type="evidence" value="ECO:0007669"/>
    <property type="project" value="InterPro"/>
</dbReference>
<evidence type="ECO:0000256" key="10">
    <source>
        <dbReference type="ARBA" id="ARBA00023136"/>
    </source>
</evidence>
<evidence type="ECO:0000256" key="13">
    <source>
        <dbReference type="SAM" id="Phobius"/>
    </source>
</evidence>
<keyword evidence="9" id="KW-0406">Ion transport</keyword>
<dbReference type="SUPFAM" id="SSF81324">
    <property type="entry name" value="Voltage-gated potassium channels"/>
    <property type="match status" value="1"/>
</dbReference>
<gene>
    <name evidence="15" type="ORF">SARC_04651</name>
</gene>
<comment type="subcellular location">
    <subcellularLocation>
        <location evidence="1">Membrane</location>
        <topology evidence="1">Multi-pass membrane protein</topology>
    </subcellularLocation>
</comment>
<accession>A0A0L0G2L9</accession>
<dbReference type="GO" id="GO:0005249">
    <property type="term" value="F:voltage-gated potassium channel activity"/>
    <property type="evidence" value="ECO:0007669"/>
    <property type="project" value="InterPro"/>
</dbReference>
<feature type="transmembrane region" description="Helical" evidence="13">
    <location>
        <begin position="20"/>
        <end position="41"/>
    </location>
</feature>
<dbReference type="STRING" id="667725.A0A0L0G2L9"/>
<protein>
    <recommendedName>
        <fullName evidence="14">Ion transport domain-containing protein</fullName>
    </recommendedName>
</protein>
<evidence type="ECO:0000256" key="1">
    <source>
        <dbReference type="ARBA" id="ARBA00004141"/>
    </source>
</evidence>
<dbReference type="PRINTS" id="PR00169">
    <property type="entry name" value="KCHANNEL"/>
</dbReference>
<dbReference type="InterPro" id="IPR027359">
    <property type="entry name" value="Volt_channel_dom_sf"/>
</dbReference>
<evidence type="ECO:0000256" key="7">
    <source>
        <dbReference type="ARBA" id="ARBA00022958"/>
    </source>
</evidence>
<evidence type="ECO:0000313" key="16">
    <source>
        <dbReference type="Proteomes" id="UP000054560"/>
    </source>
</evidence>
<feature type="region of interest" description="Disordered" evidence="12">
    <location>
        <begin position="264"/>
        <end position="301"/>
    </location>
</feature>
<evidence type="ECO:0000259" key="14">
    <source>
        <dbReference type="Pfam" id="PF00520"/>
    </source>
</evidence>
<keyword evidence="3" id="KW-0633">Potassium transport</keyword>
<feature type="compositionally biased region" description="Polar residues" evidence="12">
    <location>
        <begin position="264"/>
        <end position="274"/>
    </location>
</feature>
<evidence type="ECO:0000256" key="2">
    <source>
        <dbReference type="ARBA" id="ARBA00022448"/>
    </source>
</evidence>
<dbReference type="InterPro" id="IPR028325">
    <property type="entry name" value="VG_K_chnl"/>
</dbReference>
<evidence type="ECO:0000256" key="8">
    <source>
        <dbReference type="ARBA" id="ARBA00022989"/>
    </source>
</evidence>
<evidence type="ECO:0000256" key="11">
    <source>
        <dbReference type="ARBA" id="ARBA00023303"/>
    </source>
</evidence>
<dbReference type="GeneID" id="25905155"/>
<dbReference type="InterPro" id="IPR005821">
    <property type="entry name" value="Ion_trans_dom"/>
</dbReference>
<dbReference type="Gene3D" id="1.10.287.930">
    <property type="entry name" value="Mammalian shaker kv1.2 potassium channel- beta subunit complex"/>
    <property type="match status" value="1"/>
</dbReference>
<keyword evidence="8 13" id="KW-1133">Transmembrane helix</keyword>